<evidence type="ECO:0000256" key="3">
    <source>
        <dbReference type="ARBA" id="ARBA00022679"/>
    </source>
</evidence>
<sequence>MSRFDEIKQREESLLCRTYGRYPIAVQSGKGSRLWDFDGKEYVDLLAGIAVTSLGHCNEELALVMEKQARKLVHVSNLFYQEEQLDLAKRLLATAHCGKAFFCNSGAEANEAAIKLARRYNQRVKENGAFEIISFTGAFHGRTMATVAATGQAKFQDGFAPIPTGFTQVPMGDIAALKAAVTEKTAAVIMEMVQGEGGVNPVDPDFLLAAYALCREKGVLFIADEVQAGLCRTGKWWAFQHFGIEPDIVSTAKALANGLPMGAIMATDEVAKGFVAGSHATTFGAGALVSAVASKTLEIMERDNLAARAGELGDWAMNRFREVGKKIPGAIDEVRGKGLFIGIVLAKPGKAVWDALLDKGFICNLTQERVLRLLPALTVEKADLEAFAQALEGILKK</sequence>
<evidence type="ECO:0000313" key="6">
    <source>
        <dbReference type="EMBL" id="SBW06394.1"/>
    </source>
</evidence>
<dbReference type="InterPro" id="IPR015422">
    <property type="entry name" value="PyrdxlP-dep_Trfase_small"/>
</dbReference>
<feature type="binding site" evidence="5">
    <location>
        <begin position="106"/>
        <end position="107"/>
    </location>
    <ligand>
        <name>pyridoxal 5'-phosphate</name>
        <dbReference type="ChEBI" id="CHEBI:597326"/>
    </ligand>
</feature>
<keyword evidence="2 5" id="KW-0028">Amino-acid biosynthesis</keyword>
<dbReference type="PANTHER" id="PTHR11986">
    <property type="entry name" value="AMINOTRANSFERASE CLASS III"/>
    <property type="match status" value="1"/>
</dbReference>
<gene>
    <name evidence="5 6" type="primary">argD</name>
    <name evidence="6" type="ORF">KL86DPRO_20654</name>
</gene>
<feature type="binding site" evidence="5">
    <location>
        <position position="139"/>
    </location>
    <ligand>
        <name>pyridoxal 5'-phosphate</name>
        <dbReference type="ChEBI" id="CHEBI:597326"/>
    </ligand>
</feature>
<evidence type="ECO:0000256" key="5">
    <source>
        <dbReference type="HAMAP-Rule" id="MF_01107"/>
    </source>
</evidence>
<evidence type="ECO:0000256" key="1">
    <source>
        <dbReference type="ARBA" id="ARBA00022576"/>
    </source>
</evidence>
<dbReference type="UniPathway" id="UPA00068">
    <property type="reaction ID" value="UER00109"/>
</dbReference>
<name>A0A212K3W1_9DELT</name>
<dbReference type="NCBIfam" id="TIGR00707">
    <property type="entry name" value="argD"/>
    <property type="match status" value="1"/>
</dbReference>
<dbReference type="PROSITE" id="PS00600">
    <property type="entry name" value="AA_TRANSFER_CLASS_3"/>
    <property type="match status" value="1"/>
</dbReference>
<comment type="cofactor">
    <cofactor evidence="5">
        <name>pyridoxal 5'-phosphate</name>
        <dbReference type="ChEBI" id="CHEBI:597326"/>
    </cofactor>
    <text evidence="5">Binds 1 pyridoxal phosphate per subunit.</text>
</comment>
<comment type="similarity">
    <text evidence="5">Belongs to the class-III pyridoxal-phosphate-dependent aminotransferase family. ArgD subfamily.</text>
</comment>
<dbReference type="EC" id="2.6.1.11" evidence="5"/>
<evidence type="ECO:0000256" key="4">
    <source>
        <dbReference type="ARBA" id="ARBA00022898"/>
    </source>
</evidence>
<comment type="miscellaneous">
    <text evidence="5">May also have succinyldiaminopimelate aminotransferase activity, thus carrying out the corresponding step in lysine biosynthesis.</text>
</comment>
<dbReference type="FunFam" id="3.40.640.10:FF:000004">
    <property type="entry name" value="Acetylornithine aminotransferase"/>
    <property type="match status" value="1"/>
</dbReference>
<organism evidence="6">
    <name type="scientific">uncultured delta proteobacterium</name>
    <dbReference type="NCBI Taxonomy" id="34034"/>
    <lineage>
        <taxon>Bacteria</taxon>
        <taxon>Deltaproteobacteria</taxon>
        <taxon>environmental samples</taxon>
    </lineage>
</organism>
<dbReference type="HAMAP" id="MF_01107">
    <property type="entry name" value="ArgD_aminotrans_3"/>
    <property type="match status" value="1"/>
</dbReference>
<dbReference type="NCBIfam" id="NF002325">
    <property type="entry name" value="PRK01278.1"/>
    <property type="match status" value="1"/>
</dbReference>
<feature type="binding site" evidence="5">
    <location>
        <position position="142"/>
    </location>
    <ligand>
        <name>N(2)-acetyl-L-ornithine</name>
        <dbReference type="ChEBI" id="CHEBI:57805"/>
    </ligand>
</feature>
<dbReference type="InterPro" id="IPR050103">
    <property type="entry name" value="Class-III_PLP-dep_AT"/>
</dbReference>
<dbReference type="GO" id="GO:0030170">
    <property type="term" value="F:pyridoxal phosphate binding"/>
    <property type="evidence" value="ECO:0007669"/>
    <property type="project" value="InterPro"/>
</dbReference>
<dbReference type="GO" id="GO:0042802">
    <property type="term" value="F:identical protein binding"/>
    <property type="evidence" value="ECO:0007669"/>
    <property type="project" value="TreeGrafter"/>
</dbReference>
<dbReference type="EMBL" id="FLUQ01000002">
    <property type="protein sequence ID" value="SBW06394.1"/>
    <property type="molecule type" value="Genomic_DNA"/>
</dbReference>
<proteinExistence type="inferred from homology"/>
<dbReference type="InterPro" id="IPR049704">
    <property type="entry name" value="Aminotrans_3_PPA_site"/>
</dbReference>
<dbReference type="InterPro" id="IPR015421">
    <property type="entry name" value="PyrdxlP-dep_Trfase_major"/>
</dbReference>
<reference evidence="6" key="1">
    <citation type="submission" date="2016-04" db="EMBL/GenBank/DDBJ databases">
        <authorList>
            <person name="Evans L.H."/>
            <person name="Alamgir A."/>
            <person name="Owens N."/>
            <person name="Weber N.D."/>
            <person name="Virtaneva K."/>
            <person name="Barbian K."/>
            <person name="Babar A."/>
            <person name="Rosenke K."/>
        </authorList>
    </citation>
    <scope>NUCLEOTIDE SEQUENCE</scope>
    <source>
        <strain evidence="6">86</strain>
    </source>
</reference>
<dbReference type="InterPro" id="IPR004636">
    <property type="entry name" value="AcOrn/SuccOrn_fam"/>
</dbReference>
<protein>
    <recommendedName>
        <fullName evidence="5">Acetylornithine aminotransferase</fullName>
        <shortName evidence="5">ACOAT</shortName>
        <ecNumber evidence="5">2.6.1.11</ecNumber>
    </recommendedName>
</protein>
<comment type="catalytic activity">
    <reaction evidence="5">
        <text>N(2)-acetyl-L-ornithine + 2-oxoglutarate = N-acetyl-L-glutamate 5-semialdehyde + L-glutamate</text>
        <dbReference type="Rhea" id="RHEA:18049"/>
        <dbReference type="ChEBI" id="CHEBI:16810"/>
        <dbReference type="ChEBI" id="CHEBI:29123"/>
        <dbReference type="ChEBI" id="CHEBI:29985"/>
        <dbReference type="ChEBI" id="CHEBI:57805"/>
        <dbReference type="EC" id="2.6.1.11"/>
    </reaction>
</comment>
<accession>A0A212K3W1</accession>
<keyword evidence="4 5" id="KW-0663">Pyridoxal phosphate</keyword>
<keyword evidence="5" id="KW-0055">Arginine biosynthesis</keyword>
<dbReference type="Pfam" id="PF00202">
    <property type="entry name" value="Aminotran_3"/>
    <property type="match status" value="1"/>
</dbReference>
<dbReference type="SUPFAM" id="SSF53383">
    <property type="entry name" value="PLP-dependent transferases"/>
    <property type="match status" value="1"/>
</dbReference>
<dbReference type="GO" id="GO:0006526">
    <property type="term" value="P:L-arginine biosynthetic process"/>
    <property type="evidence" value="ECO:0007669"/>
    <property type="project" value="UniProtKB-UniRule"/>
</dbReference>
<dbReference type="InterPro" id="IPR015424">
    <property type="entry name" value="PyrdxlP-dep_Trfase"/>
</dbReference>
<keyword evidence="1 5" id="KW-0032">Aminotransferase</keyword>
<dbReference type="GO" id="GO:0005737">
    <property type="term" value="C:cytoplasm"/>
    <property type="evidence" value="ECO:0007669"/>
    <property type="project" value="UniProtKB-SubCell"/>
</dbReference>
<feature type="binding site" evidence="5">
    <location>
        <begin position="224"/>
        <end position="227"/>
    </location>
    <ligand>
        <name>pyridoxal 5'-phosphate</name>
        <dbReference type="ChEBI" id="CHEBI:597326"/>
    </ligand>
</feature>
<comment type="subcellular location">
    <subcellularLocation>
        <location evidence="5">Cytoplasm</location>
    </subcellularLocation>
</comment>
<dbReference type="PANTHER" id="PTHR11986:SF79">
    <property type="entry name" value="ACETYLORNITHINE AMINOTRANSFERASE, MITOCHONDRIAL"/>
    <property type="match status" value="1"/>
</dbReference>
<dbReference type="Gene3D" id="3.90.1150.10">
    <property type="entry name" value="Aspartate Aminotransferase, domain 1"/>
    <property type="match status" value="1"/>
</dbReference>
<comment type="subunit">
    <text evidence="5">Homodimer.</text>
</comment>
<dbReference type="InterPro" id="IPR005814">
    <property type="entry name" value="Aminotrans_3"/>
</dbReference>
<feature type="binding site" evidence="5">
    <location>
        <position position="282"/>
    </location>
    <ligand>
        <name>pyridoxal 5'-phosphate</name>
        <dbReference type="ChEBI" id="CHEBI:597326"/>
    </ligand>
</feature>
<keyword evidence="5" id="KW-0963">Cytoplasm</keyword>
<comment type="pathway">
    <text evidence="5">Amino-acid biosynthesis; L-arginine biosynthesis; N(2)-acetyl-L-ornithine from L-glutamate: step 4/4.</text>
</comment>
<keyword evidence="3 5" id="KW-0808">Transferase</keyword>
<feature type="modified residue" description="N6-(pyridoxal phosphate)lysine" evidence="5">
    <location>
        <position position="253"/>
    </location>
</feature>
<dbReference type="Gene3D" id="3.40.640.10">
    <property type="entry name" value="Type I PLP-dependent aspartate aminotransferase-like (Major domain)"/>
    <property type="match status" value="1"/>
</dbReference>
<dbReference type="AlphaFoldDB" id="A0A212K3W1"/>
<feature type="binding site" evidence="5">
    <location>
        <position position="281"/>
    </location>
    <ligand>
        <name>N(2)-acetyl-L-ornithine</name>
        <dbReference type="ChEBI" id="CHEBI:57805"/>
    </ligand>
</feature>
<dbReference type="CDD" id="cd00610">
    <property type="entry name" value="OAT_like"/>
    <property type="match status" value="1"/>
</dbReference>
<evidence type="ECO:0000256" key="2">
    <source>
        <dbReference type="ARBA" id="ARBA00022605"/>
    </source>
</evidence>
<dbReference type="PIRSF" id="PIRSF000521">
    <property type="entry name" value="Transaminase_4ab_Lys_Orn"/>
    <property type="match status" value="1"/>
</dbReference>
<dbReference type="GO" id="GO:0003992">
    <property type="term" value="F:N2-acetyl-L-ornithine:2-oxoglutarate 5-aminotransferase activity"/>
    <property type="evidence" value="ECO:0007669"/>
    <property type="project" value="UniProtKB-UniRule"/>
</dbReference>